<dbReference type="RefSeq" id="WP_221032615.1">
    <property type="nucleotide sequence ID" value="NZ_CP139781.1"/>
</dbReference>
<protein>
    <submittedName>
        <fullName evidence="2">Transcriptional regulator</fullName>
    </submittedName>
</protein>
<name>A0ABZ1C279_9BACT</name>
<organism evidence="2 3">
    <name type="scientific">Actomonas aquatica</name>
    <dbReference type="NCBI Taxonomy" id="2866162"/>
    <lineage>
        <taxon>Bacteria</taxon>
        <taxon>Pseudomonadati</taxon>
        <taxon>Verrucomicrobiota</taxon>
        <taxon>Opitutia</taxon>
        <taxon>Opitutales</taxon>
        <taxon>Opitutaceae</taxon>
        <taxon>Actomonas</taxon>
    </lineage>
</organism>
<feature type="domain" description="HTH arsR-type" evidence="1">
    <location>
        <begin position="9"/>
        <end position="94"/>
    </location>
</feature>
<evidence type="ECO:0000313" key="3">
    <source>
        <dbReference type="Proteomes" id="UP000738431"/>
    </source>
</evidence>
<proteinExistence type="predicted"/>
<reference evidence="2 3" key="1">
    <citation type="submission" date="2021-08" db="EMBL/GenBank/DDBJ databases">
        <authorList>
            <person name="Zhang D."/>
            <person name="Zhang A."/>
            <person name="Wang L."/>
        </authorList>
    </citation>
    <scope>NUCLEOTIDE SEQUENCE [LARGE SCALE GENOMIC DNA]</scope>
    <source>
        <strain evidence="2 3">WL0086</strain>
    </source>
</reference>
<dbReference type="Proteomes" id="UP000738431">
    <property type="component" value="Chromosome"/>
</dbReference>
<dbReference type="InterPro" id="IPR001845">
    <property type="entry name" value="HTH_ArsR_DNA-bd_dom"/>
</dbReference>
<dbReference type="InterPro" id="IPR027395">
    <property type="entry name" value="WH_DNA-bd_dom"/>
</dbReference>
<sequence>MPPESNPPQIDALIHEPARLRVLALLASVEEADFMFILRSTGLSRGNLSVQMTKLENAGLVTLNRRLDGSRARTCYRLSTAGTDALRTYKKTVRQLLDALPD</sequence>
<gene>
    <name evidence="2" type="ORF">K1X11_013370</name>
</gene>
<reference evidence="2 3" key="2">
    <citation type="submission" date="2023-12" db="EMBL/GenBank/DDBJ databases">
        <title>Description of an unclassified Opitutus bacterium of Verrucomicrobiota.</title>
        <authorList>
            <person name="Zhang D.-F."/>
        </authorList>
    </citation>
    <scope>NUCLEOTIDE SEQUENCE [LARGE SCALE GENOMIC DNA]</scope>
    <source>
        <strain evidence="2 3">WL0086</strain>
    </source>
</reference>
<accession>A0ABZ1C279</accession>
<dbReference type="SMART" id="SM00418">
    <property type="entry name" value="HTH_ARSR"/>
    <property type="match status" value="1"/>
</dbReference>
<dbReference type="SUPFAM" id="SSF46785">
    <property type="entry name" value="Winged helix' DNA-binding domain"/>
    <property type="match status" value="1"/>
</dbReference>
<keyword evidence="3" id="KW-1185">Reference proteome</keyword>
<dbReference type="InterPro" id="IPR036388">
    <property type="entry name" value="WH-like_DNA-bd_sf"/>
</dbReference>
<dbReference type="EMBL" id="CP139781">
    <property type="protein sequence ID" value="WRQ85796.1"/>
    <property type="molecule type" value="Genomic_DNA"/>
</dbReference>
<dbReference type="Pfam" id="PF13601">
    <property type="entry name" value="HTH_34"/>
    <property type="match status" value="1"/>
</dbReference>
<dbReference type="PANTHER" id="PTHR37318">
    <property type="entry name" value="BSL7504 PROTEIN"/>
    <property type="match status" value="1"/>
</dbReference>
<dbReference type="PANTHER" id="PTHR37318:SF1">
    <property type="entry name" value="BSL7504 PROTEIN"/>
    <property type="match status" value="1"/>
</dbReference>
<evidence type="ECO:0000313" key="2">
    <source>
        <dbReference type="EMBL" id="WRQ85796.1"/>
    </source>
</evidence>
<evidence type="ECO:0000259" key="1">
    <source>
        <dbReference type="SMART" id="SM00418"/>
    </source>
</evidence>
<dbReference type="InterPro" id="IPR036390">
    <property type="entry name" value="WH_DNA-bd_sf"/>
</dbReference>
<dbReference type="Gene3D" id="1.10.10.10">
    <property type="entry name" value="Winged helix-like DNA-binding domain superfamily/Winged helix DNA-binding domain"/>
    <property type="match status" value="1"/>
</dbReference>